<gene>
    <name evidence="2" type="ORF">AVEN_95559_1</name>
</gene>
<name>A0A4Y2S6G3_ARAVE</name>
<organism evidence="2 3">
    <name type="scientific">Araneus ventricosus</name>
    <name type="common">Orbweaver spider</name>
    <name type="synonym">Epeira ventricosa</name>
    <dbReference type="NCBI Taxonomy" id="182803"/>
    <lineage>
        <taxon>Eukaryota</taxon>
        <taxon>Metazoa</taxon>
        <taxon>Ecdysozoa</taxon>
        <taxon>Arthropoda</taxon>
        <taxon>Chelicerata</taxon>
        <taxon>Arachnida</taxon>
        <taxon>Araneae</taxon>
        <taxon>Araneomorphae</taxon>
        <taxon>Entelegynae</taxon>
        <taxon>Araneoidea</taxon>
        <taxon>Araneidae</taxon>
        <taxon>Araneus</taxon>
    </lineage>
</organism>
<evidence type="ECO:0000313" key="2">
    <source>
        <dbReference type="EMBL" id="GBN82899.1"/>
    </source>
</evidence>
<feature type="region of interest" description="Disordered" evidence="1">
    <location>
        <begin position="46"/>
        <end position="98"/>
    </location>
</feature>
<dbReference type="Proteomes" id="UP000499080">
    <property type="component" value="Unassembled WGS sequence"/>
</dbReference>
<reference evidence="2 3" key="1">
    <citation type="journal article" date="2019" name="Sci. Rep.">
        <title>Orb-weaving spider Araneus ventricosus genome elucidates the spidroin gene catalogue.</title>
        <authorList>
            <person name="Kono N."/>
            <person name="Nakamura H."/>
            <person name="Ohtoshi R."/>
            <person name="Moran D.A.P."/>
            <person name="Shinohara A."/>
            <person name="Yoshida Y."/>
            <person name="Fujiwara M."/>
            <person name="Mori M."/>
            <person name="Tomita M."/>
            <person name="Arakawa K."/>
        </authorList>
    </citation>
    <scope>NUCLEOTIDE SEQUENCE [LARGE SCALE GENOMIC DNA]</scope>
</reference>
<accession>A0A4Y2S6G3</accession>
<sequence>MWWEYGHELFGSFLGIDSFQEYYLLKGLSSGKPAMFLPEIKRTRWPSGKVGSKPDSTEDPPCSGPGAREIMRRGQTSSRWCGAIQPTPTQPTLLGLRH</sequence>
<evidence type="ECO:0000313" key="3">
    <source>
        <dbReference type="Proteomes" id="UP000499080"/>
    </source>
</evidence>
<protein>
    <submittedName>
        <fullName evidence="2">Uncharacterized protein</fullName>
    </submittedName>
</protein>
<proteinExistence type="predicted"/>
<dbReference type="AlphaFoldDB" id="A0A4Y2S6G3"/>
<dbReference type="EMBL" id="BGPR01019772">
    <property type="protein sequence ID" value="GBN82899.1"/>
    <property type="molecule type" value="Genomic_DNA"/>
</dbReference>
<evidence type="ECO:0000256" key="1">
    <source>
        <dbReference type="SAM" id="MobiDB-lite"/>
    </source>
</evidence>
<keyword evidence="3" id="KW-1185">Reference proteome</keyword>
<comment type="caution">
    <text evidence="2">The sequence shown here is derived from an EMBL/GenBank/DDBJ whole genome shotgun (WGS) entry which is preliminary data.</text>
</comment>